<keyword evidence="1" id="KW-0472">Membrane</keyword>
<keyword evidence="1" id="KW-1133">Transmembrane helix</keyword>
<accession>A0A5P2BAJ1</accession>
<organism evidence="3 4">
    <name type="scientific">Streptomyces venezuelae</name>
    <dbReference type="NCBI Taxonomy" id="54571"/>
    <lineage>
        <taxon>Bacteria</taxon>
        <taxon>Bacillati</taxon>
        <taxon>Actinomycetota</taxon>
        <taxon>Actinomycetes</taxon>
        <taxon>Kitasatosporales</taxon>
        <taxon>Streptomycetaceae</taxon>
        <taxon>Streptomyces</taxon>
    </lineage>
</organism>
<feature type="chain" id="PRO_5024923674" description="Gram-positive cocci surface proteins LPxTG domain-containing protein" evidence="2">
    <location>
        <begin position="25"/>
        <end position="243"/>
    </location>
</feature>
<evidence type="ECO:0000313" key="3">
    <source>
        <dbReference type="EMBL" id="QES27434.1"/>
    </source>
</evidence>
<sequence>MRLRHLLVLGVTAAVLALAPSAAAEGGPPADHPACTSVDATEFPLVTRIHPGPGAYESGGEPRDWTLDLSNSTDETCGNIHPVLVLADEERTLRARHVRAEFGDGDRWWDVDFERTGQGENVGVFGGNGFPGFTVGPGRTVTVKVRLSFAPGAEPNHVVTSAAVVQRRDDDGDWVGASNEYPFDIVPEGTVVPSATAPSAERLQELAETGTGTTLGSGIAAGAALLGLGALAVGARRLRAGRR</sequence>
<dbReference type="RefSeq" id="WP_150168308.1">
    <property type="nucleotide sequence ID" value="NZ_CP029193.1"/>
</dbReference>
<keyword evidence="2" id="KW-0732">Signal</keyword>
<keyword evidence="4" id="KW-1185">Reference proteome</keyword>
<protein>
    <recommendedName>
        <fullName evidence="5">Gram-positive cocci surface proteins LPxTG domain-containing protein</fullName>
    </recommendedName>
</protein>
<feature type="transmembrane region" description="Helical" evidence="1">
    <location>
        <begin position="215"/>
        <end position="235"/>
    </location>
</feature>
<dbReference type="EMBL" id="CP029193">
    <property type="protein sequence ID" value="QES27434.1"/>
    <property type="molecule type" value="Genomic_DNA"/>
</dbReference>
<feature type="signal peptide" evidence="2">
    <location>
        <begin position="1"/>
        <end position="24"/>
    </location>
</feature>
<reference evidence="3 4" key="1">
    <citation type="submission" date="2018-05" db="EMBL/GenBank/DDBJ databases">
        <title>Streptomyces venezuelae.</title>
        <authorList>
            <person name="Kim W."/>
            <person name="Lee N."/>
            <person name="Cho B.-K."/>
        </authorList>
    </citation>
    <scope>NUCLEOTIDE SEQUENCE [LARGE SCALE GENOMIC DNA]</scope>
    <source>
        <strain evidence="3 4">ATCC 14583</strain>
    </source>
</reference>
<dbReference type="OrthoDB" id="4336829at2"/>
<keyword evidence="1" id="KW-0812">Transmembrane</keyword>
<gene>
    <name evidence="3" type="ORF">DEJ47_14070</name>
</gene>
<evidence type="ECO:0008006" key="5">
    <source>
        <dbReference type="Google" id="ProtNLM"/>
    </source>
</evidence>
<proteinExistence type="predicted"/>
<evidence type="ECO:0000256" key="1">
    <source>
        <dbReference type="SAM" id="Phobius"/>
    </source>
</evidence>
<evidence type="ECO:0000256" key="2">
    <source>
        <dbReference type="SAM" id="SignalP"/>
    </source>
</evidence>
<dbReference type="AlphaFoldDB" id="A0A5P2BAJ1"/>
<evidence type="ECO:0000313" key="4">
    <source>
        <dbReference type="Proteomes" id="UP000323046"/>
    </source>
</evidence>
<dbReference type="Proteomes" id="UP000323046">
    <property type="component" value="Chromosome"/>
</dbReference>
<name>A0A5P2BAJ1_STRVZ</name>